<feature type="transmembrane region" description="Helical" evidence="14">
    <location>
        <begin position="83"/>
        <end position="103"/>
    </location>
</feature>
<evidence type="ECO:0000256" key="3">
    <source>
        <dbReference type="ARBA" id="ARBA00022692"/>
    </source>
</evidence>
<keyword evidence="7 14" id="KW-0472">Membrane</keyword>
<evidence type="ECO:0000256" key="13">
    <source>
        <dbReference type="SAM" id="MobiDB-lite"/>
    </source>
</evidence>
<keyword evidence="10 12" id="KW-0807">Transducer</keyword>
<keyword evidence="4 14" id="KW-1133">Transmembrane helix</keyword>
<keyword evidence="17" id="KW-1185">Reference proteome</keyword>
<dbReference type="Pfam" id="PF00001">
    <property type="entry name" value="7tm_1"/>
    <property type="match status" value="1"/>
</dbReference>
<evidence type="ECO:0000256" key="5">
    <source>
        <dbReference type="ARBA" id="ARBA00023040"/>
    </source>
</evidence>
<dbReference type="PANTHER" id="PTHR24228:SF54">
    <property type="entry name" value="MELATONIN RECEPTOR TYPE 1B"/>
    <property type="match status" value="1"/>
</dbReference>
<keyword evidence="9 12" id="KW-0675">Receptor</keyword>
<feature type="transmembrane region" description="Helical" evidence="14">
    <location>
        <begin position="296"/>
        <end position="319"/>
    </location>
</feature>
<dbReference type="GO" id="GO:0005886">
    <property type="term" value="C:plasma membrane"/>
    <property type="evidence" value="ECO:0007669"/>
    <property type="project" value="UniProtKB-SubCell"/>
</dbReference>
<evidence type="ECO:0000256" key="12">
    <source>
        <dbReference type="RuleBase" id="RU000688"/>
    </source>
</evidence>
<feature type="domain" description="G-protein coupled receptors family 1 profile" evidence="15">
    <location>
        <begin position="65"/>
        <end position="316"/>
    </location>
</feature>
<evidence type="ECO:0000256" key="7">
    <source>
        <dbReference type="ARBA" id="ARBA00023136"/>
    </source>
</evidence>
<comment type="caution">
    <text evidence="16">The sequence shown here is derived from an EMBL/GenBank/DDBJ whole genome shotgun (WGS) entry which is preliminary data.</text>
</comment>
<dbReference type="PRINTS" id="PR01149">
    <property type="entry name" value="MELATONIN1AR"/>
</dbReference>
<comment type="similarity">
    <text evidence="12">Belongs to the G-protein coupled receptor 1 family.</text>
</comment>
<evidence type="ECO:0000313" key="16">
    <source>
        <dbReference type="EMBL" id="TSK67189.1"/>
    </source>
</evidence>
<dbReference type="PANTHER" id="PTHR24228">
    <property type="entry name" value="B2 BRADYKININ RECEPTOR/ANGIOTENSIN II RECEPTOR"/>
    <property type="match status" value="1"/>
</dbReference>
<evidence type="ECO:0000259" key="15">
    <source>
        <dbReference type="PROSITE" id="PS50262"/>
    </source>
</evidence>
<comment type="function">
    <text evidence="11">High affinity receptor for melatonin. The activity of this receptor is mediated by pertussis toxin sensitive G proteins that inhibits adenylate cyclase activity.</text>
</comment>
<dbReference type="PRINTS" id="PR00857">
    <property type="entry name" value="MELATONINR"/>
</dbReference>
<keyword evidence="8" id="KW-1015">Disulfide bond</keyword>
<feature type="transmembrane region" description="Helical" evidence="14">
    <location>
        <begin position="206"/>
        <end position="236"/>
    </location>
</feature>
<feature type="transmembrane region" description="Helical" evidence="14">
    <location>
        <begin position="257"/>
        <end position="284"/>
    </location>
</feature>
<comment type="subcellular location">
    <subcellularLocation>
        <location evidence="1">Cell membrane</location>
        <topology evidence="1">Multi-pass membrane protein</topology>
    </subcellularLocation>
</comment>
<dbReference type="Proteomes" id="UP000319801">
    <property type="component" value="Unassembled WGS sequence"/>
</dbReference>
<keyword evidence="2" id="KW-1003">Cell membrane</keyword>
<keyword evidence="6" id="KW-0090">Biological rhythms</keyword>
<accession>A0A556TTQ6</accession>
<dbReference type="FunFam" id="1.20.1070.10:FF:000056">
    <property type="entry name" value="Melatonin receptor type 1A"/>
    <property type="match status" value="1"/>
</dbReference>
<evidence type="ECO:0000256" key="9">
    <source>
        <dbReference type="ARBA" id="ARBA00023170"/>
    </source>
</evidence>
<organism evidence="16 17">
    <name type="scientific">Bagarius yarrelli</name>
    <name type="common">Goonch</name>
    <name type="synonym">Bagrus yarrelli</name>
    <dbReference type="NCBI Taxonomy" id="175774"/>
    <lineage>
        <taxon>Eukaryota</taxon>
        <taxon>Metazoa</taxon>
        <taxon>Chordata</taxon>
        <taxon>Craniata</taxon>
        <taxon>Vertebrata</taxon>
        <taxon>Euteleostomi</taxon>
        <taxon>Actinopterygii</taxon>
        <taxon>Neopterygii</taxon>
        <taxon>Teleostei</taxon>
        <taxon>Ostariophysi</taxon>
        <taxon>Siluriformes</taxon>
        <taxon>Sisoridae</taxon>
        <taxon>Sisorinae</taxon>
        <taxon>Bagarius</taxon>
    </lineage>
</organism>
<dbReference type="InterPro" id="IPR017452">
    <property type="entry name" value="GPCR_Rhodpsn_7TM"/>
</dbReference>
<protein>
    <submittedName>
        <fullName evidence="16">Melatonin receptor type 1B-B</fullName>
    </submittedName>
</protein>
<evidence type="ECO:0000256" key="1">
    <source>
        <dbReference type="ARBA" id="ARBA00004651"/>
    </source>
</evidence>
<evidence type="ECO:0000256" key="6">
    <source>
        <dbReference type="ARBA" id="ARBA00023108"/>
    </source>
</evidence>
<dbReference type="SMART" id="SM01381">
    <property type="entry name" value="7TM_GPCR_Srsx"/>
    <property type="match status" value="1"/>
</dbReference>
<feature type="region of interest" description="Disordered" evidence="13">
    <location>
        <begin position="345"/>
        <end position="381"/>
    </location>
</feature>
<dbReference type="GO" id="GO:0048511">
    <property type="term" value="P:rhythmic process"/>
    <property type="evidence" value="ECO:0007669"/>
    <property type="project" value="UniProtKB-KW"/>
</dbReference>
<evidence type="ECO:0000256" key="14">
    <source>
        <dbReference type="SAM" id="Phobius"/>
    </source>
</evidence>
<dbReference type="Gene3D" id="1.20.1070.10">
    <property type="entry name" value="Rhodopsin 7-helix transmembrane proteins"/>
    <property type="match status" value="1"/>
</dbReference>
<dbReference type="EMBL" id="VCAZ01000018">
    <property type="protein sequence ID" value="TSK67189.1"/>
    <property type="molecule type" value="Genomic_DNA"/>
</dbReference>
<feature type="transmembrane region" description="Helical" evidence="14">
    <location>
        <begin position="123"/>
        <end position="144"/>
    </location>
</feature>
<evidence type="ECO:0000256" key="10">
    <source>
        <dbReference type="ARBA" id="ARBA00023224"/>
    </source>
</evidence>
<name>A0A556TTQ6_BAGYA</name>
<evidence type="ECO:0000313" key="17">
    <source>
        <dbReference type="Proteomes" id="UP000319801"/>
    </source>
</evidence>
<dbReference type="PRINTS" id="PR00237">
    <property type="entry name" value="GPCRRHODOPSN"/>
</dbReference>
<keyword evidence="3 12" id="KW-0812">Transmembrane</keyword>
<feature type="compositionally biased region" description="Polar residues" evidence="13">
    <location>
        <begin position="354"/>
        <end position="381"/>
    </location>
</feature>
<dbReference type="AlphaFoldDB" id="A0A556TTQ6"/>
<dbReference type="InterPro" id="IPR000276">
    <property type="entry name" value="GPCR_Rhodpsn"/>
</dbReference>
<dbReference type="InterPro" id="IPR002278">
    <property type="entry name" value="Mel_1A/1B_rcpt"/>
</dbReference>
<dbReference type="SUPFAM" id="SSF81321">
    <property type="entry name" value="Family A G protein-coupled receptor-like"/>
    <property type="match status" value="1"/>
</dbReference>
<evidence type="ECO:0000256" key="4">
    <source>
        <dbReference type="ARBA" id="ARBA00022989"/>
    </source>
</evidence>
<evidence type="ECO:0000256" key="8">
    <source>
        <dbReference type="ARBA" id="ARBA00023157"/>
    </source>
</evidence>
<feature type="transmembrane region" description="Helical" evidence="14">
    <location>
        <begin position="165"/>
        <end position="186"/>
    </location>
</feature>
<evidence type="ECO:0000256" key="11">
    <source>
        <dbReference type="ARBA" id="ARBA00024876"/>
    </source>
</evidence>
<dbReference type="PROSITE" id="PS50262">
    <property type="entry name" value="G_PROTEIN_RECEP_F1_2"/>
    <property type="match status" value="1"/>
</dbReference>
<keyword evidence="5 12" id="KW-0297">G-protein coupled receptor</keyword>
<proteinExistence type="inferred from homology"/>
<evidence type="ECO:0000256" key="2">
    <source>
        <dbReference type="ARBA" id="ARBA00022475"/>
    </source>
</evidence>
<gene>
    <name evidence="16" type="ORF">Baya_5166</name>
</gene>
<dbReference type="OrthoDB" id="10044919at2759"/>
<sequence>MPEDAALIRNRTEAIHGRAWGTELLVESGGISNSISNSSARPGSTWQVAVLASVLIFTSVVDVLGNTLVIVSVLRNRKLRNAGNAFVVSLALADLLVVCYPYPLVLHALLHSGWLPGETECKVSGFIMGASVIGSVFNITAIALNRYCFICHAHTYTKVYGRGGTLALITLVWTLTAIAILPNLALGSLSYDPRVYSCTFSQTVSAGYTFAVVSVHFLFPFAVVTFCYARIWILVLKVRRRVTSDTRPRLRPSELRHFLTMFVVFVLFAICWAPLNLIGLAVAVDPPKVAPLVPDWLFVASYFMAYFNSCLNAIVYGLLNQNFRAEYHRILMSICKPRLFLQETSRGGTDRSNKQSQGNNNNNEQAKADTNQRSLRSVQSS</sequence>
<dbReference type="GO" id="GO:0008502">
    <property type="term" value="F:melatonin receptor activity"/>
    <property type="evidence" value="ECO:0007669"/>
    <property type="project" value="InterPro"/>
</dbReference>
<reference evidence="16 17" key="1">
    <citation type="journal article" date="2019" name="Genome Biol. Evol.">
        <title>Whole-Genome Sequencing of the Giant Devil Catfish, Bagarius yarrelli.</title>
        <authorList>
            <person name="Jiang W."/>
            <person name="Lv Y."/>
            <person name="Cheng L."/>
            <person name="Yang K."/>
            <person name="Chao B."/>
            <person name="Wang X."/>
            <person name="Li Y."/>
            <person name="Pan X."/>
            <person name="You X."/>
            <person name="Zhang Y."/>
            <person name="Yang J."/>
            <person name="Li J."/>
            <person name="Zhang X."/>
            <person name="Liu S."/>
            <person name="Sun C."/>
            <person name="Yang J."/>
            <person name="Shi Q."/>
        </authorList>
    </citation>
    <scope>NUCLEOTIDE SEQUENCE [LARGE SCALE GENOMIC DNA]</scope>
    <source>
        <strain evidence="16">JWS20170419001</strain>
        <tissue evidence="16">Muscle</tissue>
    </source>
</reference>
<dbReference type="InterPro" id="IPR000025">
    <property type="entry name" value="Melatonin_rcpt"/>
</dbReference>
<dbReference type="PROSITE" id="PS00237">
    <property type="entry name" value="G_PROTEIN_RECEP_F1_1"/>
    <property type="match status" value="1"/>
</dbReference>
<feature type="transmembrane region" description="Helical" evidence="14">
    <location>
        <begin position="46"/>
        <end position="71"/>
    </location>
</feature>